<dbReference type="GO" id="GO:0016651">
    <property type="term" value="F:oxidoreductase activity, acting on NAD(P)H"/>
    <property type="evidence" value="ECO:0007669"/>
    <property type="project" value="InterPro"/>
</dbReference>
<dbReference type="STRING" id="985895.E4ZI79"/>
<dbReference type="FunCoup" id="E4ZI79">
    <property type="interactions" value="198"/>
</dbReference>
<dbReference type="Gene3D" id="3.90.180.10">
    <property type="entry name" value="Medium-chain alcohol dehydrogenases, catalytic domain"/>
    <property type="match status" value="1"/>
</dbReference>
<dbReference type="PANTHER" id="PTHR45348">
    <property type="entry name" value="HYPOTHETICAL OXIDOREDUCTASE (EUROFUNG)"/>
    <property type="match status" value="1"/>
</dbReference>
<evidence type="ECO:0000256" key="1">
    <source>
        <dbReference type="ARBA" id="ARBA00008072"/>
    </source>
</evidence>
<organism evidence="6">
    <name type="scientific">Leptosphaeria maculans (strain JN3 / isolate v23.1.3 / race Av1-4-5-6-7-8)</name>
    <name type="common">Blackleg fungus</name>
    <name type="synonym">Phoma lingam</name>
    <dbReference type="NCBI Taxonomy" id="985895"/>
    <lineage>
        <taxon>Eukaryota</taxon>
        <taxon>Fungi</taxon>
        <taxon>Dikarya</taxon>
        <taxon>Ascomycota</taxon>
        <taxon>Pezizomycotina</taxon>
        <taxon>Dothideomycetes</taxon>
        <taxon>Pleosporomycetidae</taxon>
        <taxon>Pleosporales</taxon>
        <taxon>Pleosporineae</taxon>
        <taxon>Leptosphaeriaceae</taxon>
        <taxon>Plenodomus</taxon>
        <taxon>Plenodomus lingam/Leptosphaeria maculans species complex</taxon>
    </lineage>
</organism>
<evidence type="ECO:0000256" key="2">
    <source>
        <dbReference type="ARBA" id="ARBA00011245"/>
    </source>
</evidence>
<accession>E4ZI79</accession>
<dbReference type="AlphaFoldDB" id="E4ZI79"/>
<dbReference type="InterPro" id="IPR047122">
    <property type="entry name" value="Trans-enoyl_RdTase-like"/>
</dbReference>
<gene>
    <name evidence="5" type="ORF">LEMA_P057740.1</name>
</gene>
<dbReference type="eggNOG" id="KOG1198">
    <property type="taxonomic scope" value="Eukaryota"/>
</dbReference>
<dbReference type="OMA" id="MEVITTC"/>
<dbReference type="HOGENOM" id="CLU_026673_16_1_1"/>
<keyword evidence="6" id="KW-1185">Reference proteome</keyword>
<evidence type="ECO:0000313" key="6">
    <source>
        <dbReference type="Proteomes" id="UP000002668"/>
    </source>
</evidence>
<dbReference type="InterPro" id="IPR020843">
    <property type="entry name" value="ER"/>
</dbReference>
<dbReference type="SUPFAM" id="SSF51735">
    <property type="entry name" value="NAD(P)-binding Rossmann-fold domains"/>
    <property type="match status" value="1"/>
</dbReference>
<feature type="domain" description="Enoyl reductase (ER)" evidence="4">
    <location>
        <begin position="10"/>
        <end position="277"/>
    </location>
</feature>
<dbReference type="Pfam" id="PF08240">
    <property type="entry name" value="ADH_N"/>
    <property type="match status" value="1"/>
</dbReference>
<dbReference type="InParanoid" id="E4ZI79"/>
<evidence type="ECO:0000256" key="3">
    <source>
        <dbReference type="ARBA" id="ARBA00023002"/>
    </source>
</evidence>
<proteinExistence type="inferred from homology"/>
<dbReference type="EMBL" id="FP929065">
    <property type="protein sequence ID" value="CBX90740.1"/>
    <property type="molecule type" value="Genomic_DNA"/>
</dbReference>
<dbReference type="Pfam" id="PF00107">
    <property type="entry name" value="ADH_zinc_N"/>
    <property type="match status" value="1"/>
</dbReference>
<evidence type="ECO:0000259" key="4">
    <source>
        <dbReference type="SMART" id="SM00829"/>
    </source>
</evidence>
<dbReference type="InterPro" id="IPR013154">
    <property type="entry name" value="ADH-like_N"/>
</dbReference>
<sequence>MKALKVQQPGLLEVLDVERPKIRPGFCLVKVQAVALNPTDHKHLHYISCEGCTLGCDYAGIIEEVRPGSSLKKGDRIFGFLHGANLEHPEDGAFSQYTLVREGLQAIIPKSLSFEQAASLGVAITTVGMGLCQTLQLPLPGDRSSENTSVLIYGGSTATGTMAIQIARLAGLDVITTCSPANFALVKSLGASVAFDYNDPRCAEDIFKHTRGQLYHALDCISEGKSVEICSEGLSKDTAVQPARYCSTLPVDFPRKDVISTFILAYTAVGEAFHKIIDHPANVNDYNAAKKFWGIYKRRGLG</sequence>
<dbReference type="Proteomes" id="UP000002668">
    <property type="component" value="Genome"/>
</dbReference>
<comment type="subunit">
    <text evidence="2">Monomer.</text>
</comment>
<name>E4ZI79_LEPMJ</name>
<dbReference type="OrthoDB" id="48317at2759"/>
<dbReference type="VEuPathDB" id="FungiDB:LEMA_P057740.1"/>
<dbReference type="SUPFAM" id="SSF50129">
    <property type="entry name" value="GroES-like"/>
    <property type="match status" value="1"/>
</dbReference>
<dbReference type="InterPro" id="IPR013149">
    <property type="entry name" value="ADH-like_C"/>
</dbReference>
<dbReference type="CDD" id="cd08249">
    <property type="entry name" value="enoyl_reductase_like"/>
    <property type="match status" value="1"/>
</dbReference>
<reference evidence="6" key="1">
    <citation type="journal article" date="2011" name="Nat. Commun.">
        <title>Effector diversification within compartments of the Leptosphaeria maculans genome affected by Repeat-Induced Point mutations.</title>
        <authorList>
            <person name="Rouxel T."/>
            <person name="Grandaubert J."/>
            <person name="Hane J.K."/>
            <person name="Hoede C."/>
            <person name="van de Wouw A.P."/>
            <person name="Couloux A."/>
            <person name="Dominguez V."/>
            <person name="Anthouard V."/>
            <person name="Bally P."/>
            <person name="Bourras S."/>
            <person name="Cozijnsen A.J."/>
            <person name="Ciuffetti L.M."/>
            <person name="Degrave A."/>
            <person name="Dilmaghani A."/>
            <person name="Duret L."/>
            <person name="Fudal I."/>
            <person name="Goodwin S.B."/>
            <person name="Gout L."/>
            <person name="Glaser N."/>
            <person name="Linglin J."/>
            <person name="Kema G.H.J."/>
            <person name="Lapalu N."/>
            <person name="Lawrence C.B."/>
            <person name="May K."/>
            <person name="Meyer M."/>
            <person name="Ollivier B."/>
            <person name="Poulain J."/>
            <person name="Schoch C.L."/>
            <person name="Simon A."/>
            <person name="Spatafora J.W."/>
            <person name="Stachowiak A."/>
            <person name="Turgeon B.G."/>
            <person name="Tyler B.M."/>
            <person name="Vincent D."/>
            <person name="Weissenbach J."/>
            <person name="Amselem J."/>
            <person name="Quesneville H."/>
            <person name="Oliver R.P."/>
            <person name="Wincker P."/>
            <person name="Balesdent M.-H."/>
            <person name="Howlett B.J."/>
        </authorList>
    </citation>
    <scope>NUCLEOTIDE SEQUENCE [LARGE SCALE GENOMIC DNA]</scope>
    <source>
        <strain evidence="6">JN3 / isolate v23.1.3 / race Av1-4-5-6-7-8</strain>
    </source>
</reference>
<evidence type="ECO:0000313" key="5">
    <source>
        <dbReference type="EMBL" id="CBX90740.1"/>
    </source>
</evidence>
<protein>
    <submittedName>
        <fullName evidence="5">Similar to oxidoreductase</fullName>
    </submittedName>
</protein>
<dbReference type="Gene3D" id="3.40.50.720">
    <property type="entry name" value="NAD(P)-binding Rossmann-like Domain"/>
    <property type="match status" value="1"/>
</dbReference>
<dbReference type="InterPro" id="IPR036291">
    <property type="entry name" value="NAD(P)-bd_dom_sf"/>
</dbReference>
<keyword evidence="3" id="KW-0560">Oxidoreductase</keyword>
<dbReference type="PANTHER" id="PTHR45348:SF2">
    <property type="entry name" value="ZINC-TYPE ALCOHOL DEHYDROGENASE-LIKE PROTEIN C2E1P3.01"/>
    <property type="match status" value="1"/>
</dbReference>
<dbReference type="SMART" id="SM00829">
    <property type="entry name" value="PKS_ER"/>
    <property type="match status" value="1"/>
</dbReference>
<comment type="similarity">
    <text evidence="1">Belongs to the zinc-containing alcohol dehydrogenase family.</text>
</comment>
<dbReference type="InterPro" id="IPR011032">
    <property type="entry name" value="GroES-like_sf"/>
</dbReference>